<accession>A0AAD3XER4</accession>
<comment type="caution">
    <text evidence="1">The sequence shown here is derived from an EMBL/GenBank/DDBJ whole genome shotgun (WGS) entry which is preliminary data.</text>
</comment>
<evidence type="ECO:0000313" key="1">
    <source>
        <dbReference type="EMBL" id="GMH02220.1"/>
    </source>
</evidence>
<reference evidence="1" key="1">
    <citation type="submission" date="2023-05" db="EMBL/GenBank/DDBJ databases">
        <title>Nepenthes gracilis genome sequencing.</title>
        <authorList>
            <person name="Fukushima K."/>
        </authorList>
    </citation>
    <scope>NUCLEOTIDE SEQUENCE</scope>
    <source>
        <strain evidence="1">SING2019-196</strain>
    </source>
</reference>
<sequence length="179" mass="19436">MKQQLQSGASTEINISNLQEKQLPPSYNCISRNISSSAWIDTPMSSSGEPAHPWRSPGYHAVQHHKKATGGYLVPIHQHPRCESESNRQVAASDSSYTQCSSKTIISKTTTAANSSSTFQKLPFTLLLTSGAAKLAEPPTSGKLHTSLIKYKSSAPKRCFREQVVTKPHPHQGHVTSAA</sequence>
<name>A0AAD3XER4_NEPGR</name>
<keyword evidence="2" id="KW-1185">Reference proteome</keyword>
<evidence type="ECO:0000313" key="2">
    <source>
        <dbReference type="Proteomes" id="UP001279734"/>
    </source>
</evidence>
<gene>
    <name evidence="1" type="ORF">Nepgr_004059</name>
</gene>
<organism evidence="1 2">
    <name type="scientific">Nepenthes gracilis</name>
    <name type="common">Slender pitcher plant</name>
    <dbReference type="NCBI Taxonomy" id="150966"/>
    <lineage>
        <taxon>Eukaryota</taxon>
        <taxon>Viridiplantae</taxon>
        <taxon>Streptophyta</taxon>
        <taxon>Embryophyta</taxon>
        <taxon>Tracheophyta</taxon>
        <taxon>Spermatophyta</taxon>
        <taxon>Magnoliopsida</taxon>
        <taxon>eudicotyledons</taxon>
        <taxon>Gunneridae</taxon>
        <taxon>Pentapetalae</taxon>
        <taxon>Caryophyllales</taxon>
        <taxon>Nepenthaceae</taxon>
        <taxon>Nepenthes</taxon>
    </lineage>
</organism>
<protein>
    <submittedName>
        <fullName evidence="1">Uncharacterized protein</fullName>
    </submittedName>
</protein>
<dbReference type="EMBL" id="BSYO01000003">
    <property type="protein sequence ID" value="GMH02220.1"/>
    <property type="molecule type" value="Genomic_DNA"/>
</dbReference>
<proteinExistence type="predicted"/>
<dbReference type="Proteomes" id="UP001279734">
    <property type="component" value="Unassembled WGS sequence"/>
</dbReference>
<dbReference type="AlphaFoldDB" id="A0AAD3XER4"/>